<reference evidence="2 3" key="1">
    <citation type="journal article" date="2017" name="Genome Announc.">
        <title>Genome sequence of the saprophytic ascomycete Epicoccum nigrum ICMP 19927 strain isolated from New Zealand.</title>
        <authorList>
            <person name="Fokin M."/>
            <person name="Fleetwood D."/>
            <person name="Weir B.S."/>
            <person name="Villas-Boas S.G."/>
        </authorList>
    </citation>
    <scope>NUCLEOTIDE SEQUENCE [LARGE SCALE GENOMIC DNA]</scope>
    <source>
        <strain evidence="2 3">ICMP 19927</strain>
    </source>
</reference>
<dbReference type="AlphaFoldDB" id="A0A1Y2LUP9"/>
<accession>A0A1Y2LUP9</accession>
<dbReference type="EMBL" id="KZ107848">
    <property type="protein sequence ID" value="OSS47553.1"/>
    <property type="molecule type" value="Genomic_DNA"/>
</dbReference>
<name>A0A1Y2LUP9_EPING</name>
<feature type="region of interest" description="Disordered" evidence="1">
    <location>
        <begin position="65"/>
        <end position="116"/>
    </location>
</feature>
<gene>
    <name evidence="2" type="ORF">B5807_07509</name>
</gene>
<keyword evidence="3" id="KW-1185">Reference proteome</keyword>
<organism evidence="2 3">
    <name type="scientific">Epicoccum nigrum</name>
    <name type="common">Soil fungus</name>
    <name type="synonym">Epicoccum purpurascens</name>
    <dbReference type="NCBI Taxonomy" id="105696"/>
    <lineage>
        <taxon>Eukaryota</taxon>
        <taxon>Fungi</taxon>
        <taxon>Dikarya</taxon>
        <taxon>Ascomycota</taxon>
        <taxon>Pezizomycotina</taxon>
        <taxon>Dothideomycetes</taxon>
        <taxon>Pleosporomycetidae</taxon>
        <taxon>Pleosporales</taxon>
        <taxon>Pleosporineae</taxon>
        <taxon>Didymellaceae</taxon>
        <taxon>Epicoccum</taxon>
    </lineage>
</organism>
<dbReference type="OMA" id="VNDHSKP"/>
<protein>
    <submittedName>
        <fullName evidence="2">Uncharacterized protein</fullName>
    </submittedName>
</protein>
<feature type="compositionally biased region" description="Basic and acidic residues" evidence="1">
    <location>
        <begin position="96"/>
        <end position="109"/>
    </location>
</feature>
<dbReference type="STRING" id="105696.A0A1Y2LUP9"/>
<sequence>MPPKRALLSLNVDSQTEHVYQRVNDHSKPGGKAKVIETSGPTYGHTDLQLVTKPFEKLVNRTVEGVEESTGKTVHSAQGELTYSSQRSTSGSHTRTVKDSSRTKRRVEQLYDTSDL</sequence>
<proteinExistence type="predicted"/>
<dbReference type="InParanoid" id="A0A1Y2LUP9"/>
<feature type="compositionally biased region" description="Polar residues" evidence="1">
    <location>
        <begin position="71"/>
        <end position="94"/>
    </location>
</feature>
<evidence type="ECO:0000313" key="2">
    <source>
        <dbReference type="EMBL" id="OSS47553.1"/>
    </source>
</evidence>
<evidence type="ECO:0000256" key="1">
    <source>
        <dbReference type="SAM" id="MobiDB-lite"/>
    </source>
</evidence>
<evidence type="ECO:0000313" key="3">
    <source>
        <dbReference type="Proteomes" id="UP000193240"/>
    </source>
</evidence>
<dbReference type="Proteomes" id="UP000193240">
    <property type="component" value="Unassembled WGS sequence"/>
</dbReference>